<comment type="similarity">
    <text evidence="1 4">Belongs to the D-isomer specific 2-hydroxyacid dehydrogenase family.</text>
</comment>
<evidence type="ECO:0000313" key="8">
    <source>
        <dbReference type="Proteomes" id="UP001142400"/>
    </source>
</evidence>
<dbReference type="Gene3D" id="3.40.50.720">
    <property type="entry name" value="NAD(P)-binding Rossmann-like Domain"/>
    <property type="match status" value="2"/>
</dbReference>
<evidence type="ECO:0000313" key="7">
    <source>
        <dbReference type="EMBL" id="MCQ8832219.1"/>
    </source>
</evidence>
<sequence length="319" mass="33715">MKAKVVVTDQAFGGTLAERAVAERHDAEFAEFQCATEAETVAAVAGAHVVFVNLAPVTRAVLERMAPGATVIRYGVGYDNVDVRAAGELGISVANVPDYGSETVADHTVALLLSSLRKLSVYDSRIREDGWIKPPGLGTLRGFGDTTVGLIGTGRIGFSVAKRLMPFGFRIIAHDPWAPAGALTAFGIESVELDDLLSRSHAVSLHCPLTPNTHHLIDDAALARMSAGAVLINTSRGGLVDEDALVRALKSGRLSAVGLDVFSQEPLPPESPLRALDQVTLTPHSAFYSAHSVEQLQLLAAEEADRALGGRRLRSPVSA</sequence>
<reference evidence="7" key="1">
    <citation type="submission" date="2022-06" db="EMBL/GenBank/DDBJ databases">
        <title>WGS of actinobacteria.</title>
        <authorList>
            <person name="Thawai C."/>
        </authorList>
    </citation>
    <scope>NUCLEOTIDE SEQUENCE</scope>
    <source>
        <strain evidence="7">DSM 42010</strain>
    </source>
</reference>
<dbReference type="PANTHER" id="PTHR10996:SF283">
    <property type="entry name" value="GLYOXYLATE_HYDROXYPYRUVATE REDUCTASE B"/>
    <property type="match status" value="1"/>
</dbReference>
<dbReference type="InterPro" id="IPR043322">
    <property type="entry name" value="CtBP"/>
</dbReference>
<dbReference type="PROSITE" id="PS00670">
    <property type="entry name" value="D_2_HYDROXYACID_DH_2"/>
    <property type="match status" value="1"/>
</dbReference>
<dbReference type="InterPro" id="IPR029753">
    <property type="entry name" value="D-isomer_DH_CS"/>
</dbReference>
<keyword evidence="3" id="KW-0520">NAD</keyword>
<dbReference type="FunFam" id="3.40.50.720:FF:000203">
    <property type="entry name" value="D-3-phosphoglycerate dehydrogenase (SerA)"/>
    <property type="match status" value="1"/>
</dbReference>
<proteinExistence type="inferred from homology"/>
<dbReference type="SUPFAM" id="SSF52283">
    <property type="entry name" value="Formate/glycerate dehydrogenase catalytic domain-like"/>
    <property type="match status" value="1"/>
</dbReference>
<dbReference type="PANTHER" id="PTHR10996">
    <property type="entry name" value="2-HYDROXYACID DEHYDROGENASE-RELATED"/>
    <property type="match status" value="1"/>
</dbReference>
<evidence type="ECO:0000259" key="6">
    <source>
        <dbReference type="Pfam" id="PF02826"/>
    </source>
</evidence>
<feature type="domain" description="D-isomer specific 2-hydroxyacid dehydrogenase catalytic" evidence="5">
    <location>
        <begin position="25"/>
        <end position="317"/>
    </location>
</feature>
<dbReference type="InterPro" id="IPR006139">
    <property type="entry name" value="D-isomer_2_OHA_DH_cat_dom"/>
</dbReference>
<accession>A0A9X2M2C6</accession>
<dbReference type="GO" id="GO:0016618">
    <property type="term" value="F:hydroxypyruvate reductase [NAD(P)H] activity"/>
    <property type="evidence" value="ECO:0007669"/>
    <property type="project" value="TreeGrafter"/>
</dbReference>
<dbReference type="GO" id="GO:0030267">
    <property type="term" value="F:glyoxylate reductase (NADPH) activity"/>
    <property type="evidence" value="ECO:0007669"/>
    <property type="project" value="TreeGrafter"/>
</dbReference>
<dbReference type="InterPro" id="IPR006140">
    <property type="entry name" value="D-isomer_DH_NAD-bd"/>
</dbReference>
<keyword evidence="8" id="KW-1185">Reference proteome</keyword>
<comment type="caution">
    <text evidence="7">The sequence shown here is derived from an EMBL/GenBank/DDBJ whole genome shotgun (WGS) entry which is preliminary data.</text>
</comment>
<dbReference type="InterPro" id="IPR036291">
    <property type="entry name" value="NAD(P)-bd_dom_sf"/>
</dbReference>
<dbReference type="GO" id="GO:0051287">
    <property type="term" value="F:NAD binding"/>
    <property type="evidence" value="ECO:0007669"/>
    <property type="project" value="InterPro"/>
</dbReference>
<dbReference type="GO" id="GO:0005829">
    <property type="term" value="C:cytosol"/>
    <property type="evidence" value="ECO:0007669"/>
    <property type="project" value="TreeGrafter"/>
</dbReference>
<dbReference type="Proteomes" id="UP001142400">
    <property type="component" value="Unassembled WGS sequence"/>
</dbReference>
<dbReference type="Pfam" id="PF02826">
    <property type="entry name" value="2-Hacid_dh_C"/>
    <property type="match status" value="1"/>
</dbReference>
<dbReference type="CDD" id="cd05299">
    <property type="entry name" value="CtBP_dh"/>
    <property type="match status" value="1"/>
</dbReference>
<evidence type="ECO:0000256" key="3">
    <source>
        <dbReference type="ARBA" id="ARBA00023027"/>
    </source>
</evidence>
<dbReference type="Pfam" id="PF00389">
    <property type="entry name" value="2-Hacid_dh"/>
    <property type="match status" value="1"/>
</dbReference>
<name>A0A9X2M2C6_STRMQ</name>
<evidence type="ECO:0000256" key="2">
    <source>
        <dbReference type="ARBA" id="ARBA00023002"/>
    </source>
</evidence>
<dbReference type="RefSeq" id="WP_257633068.1">
    <property type="nucleotide sequence ID" value="NZ_JANIIC010000030.1"/>
</dbReference>
<gene>
    <name evidence="7" type="ORF">NQU54_24955</name>
</gene>
<dbReference type="EMBL" id="JANIIC010000030">
    <property type="protein sequence ID" value="MCQ8832219.1"/>
    <property type="molecule type" value="Genomic_DNA"/>
</dbReference>
<organism evidence="7 8">
    <name type="scientific">Streptomyces malaysiensis subsp. samsunensis</name>
    <dbReference type="NCBI Taxonomy" id="459658"/>
    <lineage>
        <taxon>Bacteria</taxon>
        <taxon>Bacillati</taxon>
        <taxon>Actinomycetota</taxon>
        <taxon>Actinomycetes</taxon>
        <taxon>Kitasatosporales</taxon>
        <taxon>Streptomycetaceae</taxon>
        <taxon>Streptomyces</taxon>
        <taxon>Streptomyces violaceusniger group</taxon>
    </lineage>
</organism>
<evidence type="ECO:0000256" key="1">
    <source>
        <dbReference type="ARBA" id="ARBA00005854"/>
    </source>
</evidence>
<keyword evidence="2 4" id="KW-0560">Oxidoreductase</keyword>
<dbReference type="SUPFAM" id="SSF51735">
    <property type="entry name" value="NAD(P)-binding Rossmann-fold domains"/>
    <property type="match status" value="1"/>
</dbReference>
<protein>
    <submittedName>
        <fullName evidence="7">C-terminal binding protein</fullName>
    </submittedName>
</protein>
<dbReference type="AlphaFoldDB" id="A0A9X2M2C6"/>
<dbReference type="GO" id="GO:0003714">
    <property type="term" value="F:transcription corepressor activity"/>
    <property type="evidence" value="ECO:0007669"/>
    <property type="project" value="InterPro"/>
</dbReference>
<dbReference type="InterPro" id="IPR050223">
    <property type="entry name" value="D-isomer_2-hydroxyacid_DH"/>
</dbReference>
<evidence type="ECO:0000259" key="5">
    <source>
        <dbReference type="Pfam" id="PF00389"/>
    </source>
</evidence>
<feature type="domain" description="D-isomer specific 2-hydroxyacid dehydrogenase NAD-binding" evidence="6">
    <location>
        <begin position="109"/>
        <end position="286"/>
    </location>
</feature>
<evidence type="ECO:0000256" key="4">
    <source>
        <dbReference type="RuleBase" id="RU003719"/>
    </source>
</evidence>